<evidence type="ECO:0000256" key="4">
    <source>
        <dbReference type="ARBA" id="ARBA00012655"/>
    </source>
</evidence>
<dbReference type="STRING" id="133381.A0A2T9YNP3"/>
<proteinExistence type="inferred from homology"/>
<comment type="similarity">
    <text evidence="3">Belongs to the HMBS family.</text>
</comment>
<dbReference type="Gene3D" id="3.30.160.40">
    <property type="entry name" value="Porphobilinogen deaminase, C-terminal domain"/>
    <property type="match status" value="1"/>
</dbReference>
<dbReference type="InterPro" id="IPR022418">
    <property type="entry name" value="Porphobilinogen_deaminase_C"/>
</dbReference>
<name>A0A2T9YNP3_9FUNG</name>
<protein>
    <recommendedName>
        <fullName evidence="4">hydroxymethylbilane synthase</fullName>
        <ecNumber evidence="4">2.5.1.61</ecNumber>
    </recommendedName>
    <alternativeName>
        <fullName evidence="9">Hydroxymethylbilane synthase</fullName>
    </alternativeName>
    <alternativeName>
        <fullName evidence="8">Pre-uroporphyrinogen synthase</fullName>
    </alternativeName>
</protein>
<organism evidence="13 14">
    <name type="scientific">Smittium megazygosporum</name>
    <dbReference type="NCBI Taxonomy" id="133381"/>
    <lineage>
        <taxon>Eukaryota</taxon>
        <taxon>Fungi</taxon>
        <taxon>Fungi incertae sedis</taxon>
        <taxon>Zoopagomycota</taxon>
        <taxon>Kickxellomycotina</taxon>
        <taxon>Harpellomycetes</taxon>
        <taxon>Harpellales</taxon>
        <taxon>Legeriomycetaceae</taxon>
        <taxon>Smittium</taxon>
    </lineage>
</organism>
<evidence type="ECO:0000256" key="9">
    <source>
        <dbReference type="ARBA" id="ARBA00033064"/>
    </source>
</evidence>
<dbReference type="PANTHER" id="PTHR11557:SF0">
    <property type="entry name" value="PORPHOBILINOGEN DEAMINASE"/>
    <property type="match status" value="1"/>
</dbReference>
<dbReference type="SUPFAM" id="SSF53850">
    <property type="entry name" value="Periplasmic binding protein-like II"/>
    <property type="match status" value="1"/>
</dbReference>
<evidence type="ECO:0000259" key="12">
    <source>
        <dbReference type="Pfam" id="PF03900"/>
    </source>
</evidence>
<dbReference type="InterPro" id="IPR022419">
    <property type="entry name" value="Porphobilin_deaminase_cofac_BS"/>
</dbReference>
<keyword evidence="14" id="KW-1185">Reference proteome</keyword>
<dbReference type="EMBL" id="MBFS01002677">
    <property type="protein sequence ID" value="PVU93985.1"/>
    <property type="molecule type" value="Genomic_DNA"/>
</dbReference>
<dbReference type="PRINTS" id="PR00151">
    <property type="entry name" value="PORPHBDMNASE"/>
</dbReference>
<feature type="region of interest" description="Disordered" evidence="10">
    <location>
        <begin position="1"/>
        <end position="26"/>
    </location>
</feature>
<evidence type="ECO:0000259" key="11">
    <source>
        <dbReference type="Pfam" id="PF01379"/>
    </source>
</evidence>
<feature type="compositionally biased region" description="Basic and acidic residues" evidence="10">
    <location>
        <begin position="14"/>
        <end position="24"/>
    </location>
</feature>
<evidence type="ECO:0000256" key="1">
    <source>
        <dbReference type="ARBA" id="ARBA00001916"/>
    </source>
</evidence>
<feature type="domain" description="Porphobilinogen deaminase C-terminal" evidence="12">
    <location>
        <begin position="293"/>
        <end position="320"/>
    </location>
</feature>
<evidence type="ECO:0000256" key="3">
    <source>
        <dbReference type="ARBA" id="ARBA00005638"/>
    </source>
</evidence>
<dbReference type="AlphaFoldDB" id="A0A2T9YNP3"/>
<evidence type="ECO:0000313" key="14">
    <source>
        <dbReference type="Proteomes" id="UP000245609"/>
    </source>
</evidence>
<dbReference type="Proteomes" id="UP000245609">
    <property type="component" value="Unassembled WGS sequence"/>
</dbReference>
<reference evidence="13 14" key="1">
    <citation type="journal article" date="2018" name="MBio">
        <title>Comparative Genomics Reveals the Core Gene Toolbox for the Fungus-Insect Symbiosis.</title>
        <authorList>
            <person name="Wang Y."/>
            <person name="Stata M."/>
            <person name="Wang W."/>
            <person name="Stajich J.E."/>
            <person name="White M.M."/>
            <person name="Moncalvo J.M."/>
        </authorList>
    </citation>
    <scope>NUCLEOTIDE SEQUENCE [LARGE SCALE GENOMIC DNA]</scope>
    <source>
        <strain evidence="13 14">SC-DP-2</strain>
    </source>
</reference>
<dbReference type="InterPro" id="IPR000860">
    <property type="entry name" value="HemC"/>
</dbReference>
<dbReference type="Gene3D" id="3.40.190.10">
    <property type="entry name" value="Periplasmic binding protein-like II"/>
    <property type="match status" value="2"/>
</dbReference>
<feature type="domain" description="Porphobilinogen deaminase N-terminal" evidence="11">
    <location>
        <begin position="61"/>
        <end position="277"/>
    </location>
</feature>
<keyword evidence="5" id="KW-0808">Transferase</keyword>
<evidence type="ECO:0000256" key="10">
    <source>
        <dbReference type="SAM" id="MobiDB-lite"/>
    </source>
</evidence>
<dbReference type="OrthoDB" id="564646at2759"/>
<keyword evidence="7" id="KW-0627">Porphyrin biosynthesis</keyword>
<dbReference type="GO" id="GO:0004418">
    <property type="term" value="F:hydroxymethylbilane synthase activity"/>
    <property type="evidence" value="ECO:0007669"/>
    <property type="project" value="UniProtKB-EC"/>
</dbReference>
<dbReference type="NCBIfam" id="TIGR00212">
    <property type="entry name" value="hemC"/>
    <property type="match status" value="1"/>
</dbReference>
<dbReference type="FunFam" id="3.40.190.10:FF:000005">
    <property type="entry name" value="Porphobilinogen deaminase"/>
    <property type="match status" value="1"/>
</dbReference>
<keyword evidence="6" id="KW-0350">Heme biosynthesis</keyword>
<dbReference type="Pfam" id="PF03900">
    <property type="entry name" value="Porphobil_deamC"/>
    <property type="match status" value="1"/>
</dbReference>
<evidence type="ECO:0000256" key="2">
    <source>
        <dbReference type="ARBA" id="ARBA00004735"/>
    </source>
</evidence>
<dbReference type="Pfam" id="PF01379">
    <property type="entry name" value="Porphobil_deam"/>
    <property type="match status" value="1"/>
</dbReference>
<comment type="pathway">
    <text evidence="2">Porphyrin-containing compound metabolism; protoporphyrin-IX biosynthesis; coproporphyrinogen-III from 5-aminolevulinate: step 2/4.</text>
</comment>
<dbReference type="InterPro" id="IPR022417">
    <property type="entry name" value="Porphobilin_deaminase_N"/>
</dbReference>
<dbReference type="PROSITE" id="PS00533">
    <property type="entry name" value="PORPHOBILINOGEN_DEAM"/>
    <property type="match status" value="1"/>
</dbReference>
<feature type="compositionally biased region" description="Polar residues" evidence="10">
    <location>
        <begin position="1"/>
        <end position="10"/>
    </location>
</feature>
<comment type="caution">
    <text evidence="13">The sequence shown here is derived from an EMBL/GenBank/DDBJ whole genome shotgun (WGS) entry which is preliminary data.</text>
</comment>
<dbReference type="SUPFAM" id="SSF54782">
    <property type="entry name" value="Porphobilinogen deaminase (hydroxymethylbilane synthase), C-terminal domain"/>
    <property type="match status" value="1"/>
</dbReference>
<evidence type="ECO:0000256" key="6">
    <source>
        <dbReference type="ARBA" id="ARBA00023133"/>
    </source>
</evidence>
<evidence type="ECO:0000313" key="13">
    <source>
        <dbReference type="EMBL" id="PVU93985.1"/>
    </source>
</evidence>
<dbReference type="EC" id="2.5.1.61" evidence="4"/>
<evidence type="ECO:0000256" key="5">
    <source>
        <dbReference type="ARBA" id="ARBA00022679"/>
    </source>
</evidence>
<evidence type="ECO:0000256" key="8">
    <source>
        <dbReference type="ARBA" id="ARBA00030685"/>
    </source>
</evidence>
<evidence type="ECO:0000256" key="7">
    <source>
        <dbReference type="ARBA" id="ARBA00023244"/>
    </source>
</evidence>
<accession>A0A2T9YNP3</accession>
<dbReference type="PIRSF" id="PIRSF001438">
    <property type="entry name" value="4pyrrol_synth_OHMeBilane_synth"/>
    <property type="match status" value="1"/>
</dbReference>
<dbReference type="InterPro" id="IPR036803">
    <property type="entry name" value="Porphobilinogen_deaminase_C_sf"/>
</dbReference>
<dbReference type="PANTHER" id="PTHR11557">
    <property type="entry name" value="PORPHOBILINOGEN DEAMINASE"/>
    <property type="match status" value="1"/>
</dbReference>
<dbReference type="GO" id="GO:0006782">
    <property type="term" value="P:protoporphyrinogen IX biosynthetic process"/>
    <property type="evidence" value="ECO:0007669"/>
    <property type="project" value="UniProtKB-UniPathway"/>
</dbReference>
<sequence length="375" mass="40331">MPFSSKSSLVSRPVKFDHQKKESFSHSSSATTLLDCYDSTSSESKEQEQLQQVVPTKTVFAVGSRKSALAVLQTKLVIAQLEQFLATKPGTPATSFPLHLMSTTGDKIQSVSLNKIGEKALFTKELEVALASKSVDFVVHSLKDLPTVLPPGMAISAILKRVDPRDVVIMARHNAGMTLADLPRGSVVGTSSVRRIAQLKVLFPALVFSDIRGNLNTRMAKLDSADSNYDAIILAAAGVLRLGPGFADRISQYLDPKHVLYAVGQGALAVETRFDDLDSIDLLSNIVDSKTLLECTAERSLMRNLEGGCSVPLGVCSQWISPNPSSNSDSNFSPNSFVLHLTASISLLDESLGNQLGEIMRGAGADQILARIPKH</sequence>
<gene>
    <name evidence="13" type="ORF">BB560_005966</name>
</gene>
<comment type="cofactor">
    <cofactor evidence="1">
        <name>dipyrromethane</name>
        <dbReference type="ChEBI" id="CHEBI:60342"/>
    </cofactor>
</comment>
<dbReference type="UniPathway" id="UPA00251">
    <property type="reaction ID" value="UER00319"/>
</dbReference>
<dbReference type="GO" id="GO:0005737">
    <property type="term" value="C:cytoplasm"/>
    <property type="evidence" value="ECO:0007669"/>
    <property type="project" value="TreeGrafter"/>
</dbReference>